<accession>A0A2U3NK60</accession>
<feature type="domain" description="Thioredoxin-like fold" evidence="7">
    <location>
        <begin position="180"/>
        <end position="269"/>
    </location>
</feature>
<evidence type="ECO:0000256" key="4">
    <source>
        <dbReference type="ARBA" id="ARBA00023136"/>
    </source>
</evidence>
<keyword evidence="3 5" id="KW-1133">Transmembrane helix</keyword>
<dbReference type="InterPro" id="IPR012336">
    <property type="entry name" value="Thioredoxin-like_fold"/>
</dbReference>
<dbReference type="Gene3D" id="3.40.30.10">
    <property type="entry name" value="Glutaredoxin"/>
    <property type="match status" value="1"/>
</dbReference>
<gene>
    <name evidence="8" type="ORF">MTAB308_5452</name>
</gene>
<dbReference type="EMBL" id="FTRV01000017">
    <property type="protein sequence ID" value="SPM31927.1"/>
    <property type="molecule type" value="Genomic_DNA"/>
</dbReference>
<feature type="domain" description="Methylamine utilisation protein MauE" evidence="6">
    <location>
        <begin position="3"/>
        <end position="124"/>
    </location>
</feature>
<dbReference type="SUPFAM" id="SSF52833">
    <property type="entry name" value="Thioredoxin-like"/>
    <property type="match status" value="1"/>
</dbReference>
<dbReference type="Proteomes" id="UP000241595">
    <property type="component" value="Unassembled WGS sequence"/>
</dbReference>
<dbReference type="STRING" id="1841859.GCA_900157385_05454"/>
<evidence type="ECO:0000313" key="9">
    <source>
        <dbReference type="Proteomes" id="UP000241595"/>
    </source>
</evidence>
<dbReference type="OrthoDB" id="5643368at2"/>
<evidence type="ECO:0000256" key="3">
    <source>
        <dbReference type="ARBA" id="ARBA00022989"/>
    </source>
</evidence>
<feature type="transmembrane region" description="Helical" evidence="5">
    <location>
        <begin position="42"/>
        <end position="62"/>
    </location>
</feature>
<dbReference type="InterPro" id="IPR036249">
    <property type="entry name" value="Thioredoxin-like_sf"/>
</dbReference>
<keyword evidence="4 5" id="KW-0472">Membrane</keyword>
<dbReference type="InterPro" id="IPR009908">
    <property type="entry name" value="Methylamine_util_MauE"/>
</dbReference>
<dbReference type="RefSeq" id="WP_077103889.1">
    <property type="nucleotide sequence ID" value="NZ_LT717701.1"/>
</dbReference>
<dbReference type="Pfam" id="PF07291">
    <property type="entry name" value="MauE"/>
    <property type="match status" value="1"/>
</dbReference>
<name>A0A2U3NK60_9MYCO</name>
<protein>
    <submittedName>
        <fullName evidence="8">Uncharacterized protein</fullName>
    </submittedName>
</protein>
<comment type="subcellular location">
    <subcellularLocation>
        <location evidence="1">Membrane</location>
        <topology evidence="1">Multi-pass membrane protein</topology>
    </subcellularLocation>
</comment>
<dbReference type="CDD" id="cd02947">
    <property type="entry name" value="TRX_family"/>
    <property type="match status" value="1"/>
</dbReference>
<evidence type="ECO:0000259" key="7">
    <source>
        <dbReference type="Pfam" id="PF13098"/>
    </source>
</evidence>
<evidence type="ECO:0000259" key="6">
    <source>
        <dbReference type="Pfam" id="PF07291"/>
    </source>
</evidence>
<evidence type="ECO:0000256" key="2">
    <source>
        <dbReference type="ARBA" id="ARBA00022692"/>
    </source>
</evidence>
<organism evidence="8 9">
    <name type="scientific">Mycobacterium terramassiliense</name>
    <dbReference type="NCBI Taxonomy" id="1841859"/>
    <lineage>
        <taxon>Bacteria</taxon>
        <taxon>Bacillati</taxon>
        <taxon>Actinomycetota</taxon>
        <taxon>Actinomycetes</taxon>
        <taxon>Mycobacteriales</taxon>
        <taxon>Mycobacteriaceae</taxon>
        <taxon>Mycobacterium</taxon>
    </lineage>
</organism>
<dbReference type="GO" id="GO:0030416">
    <property type="term" value="P:methylamine metabolic process"/>
    <property type="evidence" value="ECO:0007669"/>
    <property type="project" value="InterPro"/>
</dbReference>
<keyword evidence="2 5" id="KW-0812">Transmembrane</keyword>
<dbReference type="Pfam" id="PF13098">
    <property type="entry name" value="Thioredoxin_2"/>
    <property type="match status" value="1"/>
</dbReference>
<sequence length="485" mass="50019">MTILAARLLLAGMFAVAALTKLSDRGGARRAMTAFGVPRAAAAFAGPALIASEFGIAALLVAEPRTGAGAALLALTGFSVAALVSLARGRAVECHCFGRFSSAPLGWPTLARNGCFAALAASVALGGRFGWAPTAFAATMLILWLGPGARRRWNSRNGGAAALELPDRAGRVWTLDELQHNRRPLVLVFSQPGCGACDALLPEVARWQDDLSGHVTVALINGGPAGHRVPLELVDESRASFAAYGITATPSAVLIDGGRRVDAARGAGAIAELVDRAAQRPGLTRRGLLRGASVGLLPAVAATAAACDGGRKTSLPSNIDAFEVDGAWLCNQTFALCTTAPCVPSKTDPGISVCDCVVVNGYSVGFRNCSDRAQSGNKVRSAFSTVNVNANFGVLTCPSGVPWANCLDVECEIDPTNPAVSKCQCLTVTTGESRTFAGGCETATCTSTIWSAATPDLPATAQYRKGMNQIGQPVNFPRTCPGSHP</sequence>
<dbReference type="PROSITE" id="PS00194">
    <property type="entry name" value="THIOREDOXIN_1"/>
    <property type="match status" value="1"/>
</dbReference>
<evidence type="ECO:0000256" key="5">
    <source>
        <dbReference type="SAM" id="Phobius"/>
    </source>
</evidence>
<evidence type="ECO:0000313" key="8">
    <source>
        <dbReference type="EMBL" id="SPM31927.1"/>
    </source>
</evidence>
<evidence type="ECO:0000256" key="1">
    <source>
        <dbReference type="ARBA" id="ARBA00004141"/>
    </source>
</evidence>
<proteinExistence type="predicted"/>
<dbReference type="InterPro" id="IPR017937">
    <property type="entry name" value="Thioredoxin_CS"/>
</dbReference>
<reference evidence="8 9" key="1">
    <citation type="submission" date="2017-01" db="EMBL/GenBank/DDBJ databases">
        <authorList>
            <consortium name="Urmite Genomes"/>
        </authorList>
    </citation>
    <scope>NUCLEOTIDE SEQUENCE [LARGE SCALE GENOMIC DNA]</scope>
    <source>
        <strain evidence="8 9">AB308</strain>
    </source>
</reference>
<dbReference type="AlphaFoldDB" id="A0A2U3NK60"/>
<dbReference type="GO" id="GO:0016020">
    <property type="term" value="C:membrane"/>
    <property type="evidence" value="ECO:0007669"/>
    <property type="project" value="UniProtKB-SubCell"/>
</dbReference>
<keyword evidence="9" id="KW-1185">Reference proteome</keyword>
<feature type="transmembrane region" description="Helical" evidence="5">
    <location>
        <begin position="69"/>
        <end position="87"/>
    </location>
</feature>